<evidence type="ECO:0008006" key="4">
    <source>
        <dbReference type="Google" id="ProtNLM"/>
    </source>
</evidence>
<evidence type="ECO:0000256" key="1">
    <source>
        <dbReference type="SAM" id="Phobius"/>
    </source>
</evidence>
<name>A0ABT8VVN4_9FLAO</name>
<keyword evidence="1" id="KW-1133">Transmembrane helix</keyword>
<dbReference type="Proteomes" id="UP001168642">
    <property type="component" value="Unassembled WGS sequence"/>
</dbReference>
<evidence type="ECO:0000313" key="2">
    <source>
        <dbReference type="EMBL" id="MDO3696039.1"/>
    </source>
</evidence>
<sequence>MSKKNIDKRDIQLGEQIQSGLYGKEAIKDANIYKEISNTGIETFIKNINDFYSKEIEPVFKPYPHALIEIILTLFFKNNSKDVELSDCFALIFQKKIEGTRKSYIKDKYINMLEAGHASKQSLSTNNPLIIWELAKNSFLAYNEFLNVLIGVILINYRYSIGKTYKFNTLDNHYGNKVNQLIELKPENQCYQYLFELLQPDIRNAIGHQNIWFEKSSNTVTYLNDKTGLNETMSIKDFILLDSKASYLAEAYLVSISTIAIFSFGTTLDRARLPKELFLLIMKINSSK</sequence>
<keyword evidence="1" id="KW-0472">Membrane</keyword>
<organism evidence="2 3">
    <name type="scientific">Wenyingzhuangia gilva</name>
    <dbReference type="NCBI Taxonomy" id="3057677"/>
    <lineage>
        <taxon>Bacteria</taxon>
        <taxon>Pseudomonadati</taxon>
        <taxon>Bacteroidota</taxon>
        <taxon>Flavobacteriia</taxon>
        <taxon>Flavobacteriales</taxon>
        <taxon>Flavobacteriaceae</taxon>
        <taxon>Wenyingzhuangia</taxon>
    </lineage>
</organism>
<feature type="transmembrane region" description="Helical" evidence="1">
    <location>
        <begin position="247"/>
        <end position="268"/>
    </location>
</feature>
<reference evidence="2" key="1">
    <citation type="submission" date="2023-07" db="EMBL/GenBank/DDBJ databases">
        <title>Wenyingzhuangia sp. chi5 genome sequencing and assembly.</title>
        <authorList>
            <person name="Park S."/>
        </authorList>
    </citation>
    <scope>NUCLEOTIDE SEQUENCE</scope>
    <source>
        <strain evidence="2">Chi5</strain>
    </source>
</reference>
<keyword evidence="3" id="KW-1185">Reference proteome</keyword>
<comment type="caution">
    <text evidence="2">The sequence shown here is derived from an EMBL/GenBank/DDBJ whole genome shotgun (WGS) entry which is preliminary data.</text>
</comment>
<dbReference type="RefSeq" id="WP_302885345.1">
    <property type="nucleotide sequence ID" value="NZ_JAUMIT010000023.1"/>
</dbReference>
<protein>
    <recommendedName>
        <fullName evidence="4">Abi-like protein</fullName>
    </recommendedName>
</protein>
<gene>
    <name evidence="2" type="ORF">QVZ41_14395</name>
</gene>
<dbReference type="EMBL" id="JAUMIT010000023">
    <property type="protein sequence ID" value="MDO3696039.1"/>
    <property type="molecule type" value="Genomic_DNA"/>
</dbReference>
<proteinExistence type="predicted"/>
<evidence type="ECO:0000313" key="3">
    <source>
        <dbReference type="Proteomes" id="UP001168642"/>
    </source>
</evidence>
<feature type="transmembrane region" description="Helical" evidence="1">
    <location>
        <begin position="139"/>
        <end position="159"/>
    </location>
</feature>
<keyword evidence="1" id="KW-0812">Transmembrane</keyword>
<accession>A0ABT8VVN4</accession>